<dbReference type="InParanoid" id="A0A2H3E360"/>
<dbReference type="GO" id="GO:0004497">
    <property type="term" value="F:monooxygenase activity"/>
    <property type="evidence" value="ECO:0007669"/>
    <property type="project" value="InterPro"/>
</dbReference>
<protein>
    <submittedName>
        <fullName evidence="6">Cytochrome P450</fullName>
    </submittedName>
</protein>
<keyword evidence="3" id="KW-0479">Metal-binding</keyword>
<keyword evidence="4" id="KW-0560">Oxidoreductase</keyword>
<dbReference type="GO" id="GO:0005506">
    <property type="term" value="F:iron ion binding"/>
    <property type="evidence" value="ECO:0007669"/>
    <property type="project" value="InterPro"/>
</dbReference>
<comment type="cofactor">
    <cofactor evidence="1">
        <name>heme</name>
        <dbReference type="ChEBI" id="CHEBI:30413"/>
    </cofactor>
</comment>
<dbReference type="InterPro" id="IPR036396">
    <property type="entry name" value="Cyt_P450_sf"/>
</dbReference>
<gene>
    <name evidence="6" type="ORF">ARMGADRAFT_1079576</name>
</gene>
<dbReference type="GO" id="GO:0016705">
    <property type="term" value="F:oxidoreductase activity, acting on paired donors, with incorporation or reduction of molecular oxygen"/>
    <property type="evidence" value="ECO:0007669"/>
    <property type="project" value="InterPro"/>
</dbReference>
<dbReference type="Proteomes" id="UP000217790">
    <property type="component" value="Unassembled WGS sequence"/>
</dbReference>
<dbReference type="STRING" id="47427.A0A2H3E360"/>
<name>A0A2H3E360_ARMGA</name>
<proteinExistence type="inferred from homology"/>
<accession>A0A2H3E360</accession>
<sequence length="208" mass="23480">MAEDWIEVPAYQVALQIICRASNQMFVGLPLCQNQDYIDLNINHTINAFSCAYILNLLPDFLKLIIAFFASPCRCSVAAVEKFFGEIIRERLHQEDMHGKDWLGKPNDLLSWPLDATKGIKECQTVQELSIEMLAVNVAAIHTTTMAFTYALSMLAAHPECVKTLQTEVESMIKEEGNTKAAMGRMNHLDSFLKETQRLYDELGVFGM</sequence>
<dbReference type="GO" id="GO:0020037">
    <property type="term" value="F:heme binding"/>
    <property type="evidence" value="ECO:0007669"/>
    <property type="project" value="InterPro"/>
</dbReference>
<evidence type="ECO:0000256" key="4">
    <source>
        <dbReference type="ARBA" id="ARBA00023002"/>
    </source>
</evidence>
<evidence type="ECO:0000256" key="5">
    <source>
        <dbReference type="ARBA" id="ARBA00023004"/>
    </source>
</evidence>
<evidence type="ECO:0000313" key="6">
    <source>
        <dbReference type="EMBL" id="PBK94106.1"/>
    </source>
</evidence>
<dbReference type="AlphaFoldDB" id="A0A2H3E360"/>
<dbReference type="OMA" id="MAFTNAM"/>
<comment type="similarity">
    <text evidence="2">Belongs to the cytochrome P450 family.</text>
</comment>
<evidence type="ECO:0000313" key="7">
    <source>
        <dbReference type="Proteomes" id="UP000217790"/>
    </source>
</evidence>
<dbReference type="OrthoDB" id="1844152at2759"/>
<organism evidence="6 7">
    <name type="scientific">Armillaria gallica</name>
    <name type="common">Bulbous honey fungus</name>
    <name type="synonym">Armillaria bulbosa</name>
    <dbReference type="NCBI Taxonomy" id="47427"/>
    <lineage>
        <taxon>Eukaryota</taxon>
        <taxon>Fungi</taxon>
        <taxon>Dikarya</taxon>
        <taxon>Basidiomycota</taxon>
        <taxon>Agaricomycotina</taxon>
        <taxon>Agaricomycetes</taxon>
        <taxon>Agaricomycetidae</taxon>
        <taxon>Agaricales</taxon>
        <taxon>Marasmiineae</taxon>
        <taxon>Physalacriaceae</taxon>
        <taxon>Armillaria</taxon>
    </lineage>
</organism>
<dbReference type="InterPro" id="IPR001128">
    <property type="entry name" value="Cyt_P450"/>
</dbReference>
<dbReference type="SUPFAM" id="SSF48264">
    <property type="entry name" value="Cytochrome P450"/>
    <property type="match status" value="1"/>
</dbReference>
<keyword evidence="5" id="KW-0408">Iron</keyword>
<dbReference type="Pfam" id="PF00067">
    <property type="entry name" value="p450"/>
    <property type="match status" value="1"/>
</dbReference>
<dbReference type="Gene3D" id="1.10.630.10">
    <property type="entry name" value="Cytochrome P450"/>
    <property type="match status" value="1"/>
</dbReference>
<dbReference type="CDD" id="cd11041">
    <property type="entry name" value="CYP503A1-like"/>
    <property type="match status" value="1"/>
</dbReference>
<evidence type="ECO:0000256" key="2">
    <source>
        <dbReference type="ARBA" id="ARBA00010617"/>
    </source>
</evidence>
<evidence type="ECO:0000256" key="1">
    <source>
        <dbReference type="ARBA" id="ARBA00001971"/>
    </source>
</evidence>
<evidence type="ECO:0000256" key="3">
    <source>
        <dbReference type="ARBA" id="ARBA00022723"/>
    </source>
</evidence>
<reference evidence="7" key="1">
    <citation type="journal article" date="2017" name="Nat. Ecol. Evol.">
        <title>Genome expansion and lineage-specific genetic innovations in the forest pathogenic fungi Armillaria.</title>
        <authorList>
            <person name="Sipos G."/>
            <person name="Prasanna A.N."/>
            <person name="Walter M.C."/>
            <person name="O'Connor E."/>
            <person name="Balint B."/>
            <person name="Krizsan K."/>
            <person name="Kiss B."/>
            <person name="Hess J."/>
            <person name="Varga T."/>
            <person name="Slot J."/>
            <person name="Riley R."/>
            <person name="Boka B."/>
            <person name="Rigling D."/>
            <person name="Barry K."/>
            <person name="Lee J."/>
            <person name="Mihaltcheva S."/>
            <person name="LaButti K."/>
            <person name="Lipzen A."/>
            <person name="Waldron R."/>
            <person name="Moloney N.M."/>
            <person name="Sperisen C."/>
            <person name="Kredics L."/>
            <person name="Vagvoelgyi C."/>
            <person name="Patrignani A."/>
            <person name="Fitzpatrick D."/>
            <person name="Nagy I."/>
            <person name="Doyle S."/>
            <person name="Anderson J.B."/>
            <person name="Grigoriev I.V."/>
            <person name="Gueldener U."/>
            <person name="Muensterkoetter M."/>
            <person name="Nagy L.G."/>
        </authorList>
    </citation>
    <scope>NUCLEOTIDE SEQUENCE [LARGE SCALE GENOMIC DNA]</scope>
    <source>
        <strain evidence="7">Ar21-2</strain>
    </source>
</reference>
<dbReference type="PANTHER" id="PTHR46206">
    <property type="entry name" value="CYTOCHROME P450"/>
    <property type="match status" value="1"/>
</dbReference>
<dbReference type="EMBL" id="KZ293655">
    <property type="protein sequence ID" value="PBK94106.1"/>
    <property type="molecule type" value="Genomic_DNA"/>
</dbReference>
<keyword evidence="7" id="KW-1185">Reference proteome</keyword>